<protein>
    <recommendedName>
        <fullName evidence="2">RNA 2',3'-cyclic phosphodiesterase</fullName>
        <shortName evidence="2">RNA 2',3'-CPDase</shortName>
        <ecNumber evidence="2">3.1.4.58</ecNumber>
    </recommendedName>
</protein>
<feature type="active site" description="Proton acceptor" evidence="2">
    <location>
        <position position="134"/>
    </location>
</feature>
<dbReference type="Pfam" id="PF13563">
    <property type="entry name" value="2_5_RNA_ligase2"/>
    <property type="match status" value="1"/>
</dbReference>
<dbReference type="InterPro" id="IPR004175">
    <property type="entry name" value="RNA_CPDase"/>
</dbReference>
<evidence type="ECO:0000313" key="4">
    <source>
        <dbReference type="Proteomes" id="UP000285882"/>
    </source>
</evidence>
<comment type="similarity">
    <text evidence="2">Belongs to the 2H phosphoesterase superfamily. ThpR family.</text>
</comment>
<dbReference type="EMBL" id="CP025688">
    <property type="protein sequence ID" value="QAA23055.1"/>
    <property type="molecule type" value="Genomic_DNA"/>
</dbReference>
<dbReference type="Proteomes" id="UP000285882">
    <property type="component" value="Chromosome"/>
</dbReference>
<name>A0ABX5Q8T9_9BACL</name>
<accession>A0ABX5Q8T9</accession>
<organism evidence="3 4">
    <name type="scientific">Sporolactobacillus terrae</name>
    <dbReference type="NCBI Taxonomy" id="269673"/>
    <lineage>
        <taxon>Bacteria</taxon>
        <taxon>Bacillati</taxon>
        <taxon>Bacillota</taxon>
        <taxon>Bacilli</taxon>
        <taxon>Bacillales</taxon>
        <taxon>Sporolactobacillaceae</taxon>
        <taxon>Sporolactobacillus</taxon>
    </lineage>
</organism>
<dbReference type="InterPro" id="IPR009097">
    <property type="entry name" value="Cyclic_Pdiesterase"/>
</dbReference>
<evidence type="ECO:0000256" key="2">
    <source>
        <dbReference type="HAMAP-Rule" id="MF_01940"/>
    </source>
</evidence>
<reference evidence="3 4" key="1">
    <citation type="submission" date="2018-01" db="EMBL/GenBank/DDBJ databases">
        <title>Complete genome sequencing of Sporolactobacillus terrae DLG3.</title>
        <authorList>
            <person name="Nam Y.-D."/>
            <person name="Kang J."/>
            <person name="Chung W.-H."/>
        </authorList>
    </citation>
    <scope>NUCLEOTIDE SEQUENCE [LARGE SCALE GENOMIC DNA]</scope>
    <source>
        <strain evidence="3 4">DLG3</strain>
    </source>
</reference>
<feature type="active site" description="Proton donor" evidence="2">
    <location>
        <position position="48"/>
    </location>
</feature>
<feature type="short sequence motif" description="HXTX 2" evidence="2">
    <location>
        <begin position="134"/>
        <end position="137"/>
    </location>
</feature>
<evidence type="ECO:0000256" key="1">
    <source>
        <dbReference type="ARBA" id="ARBA00022801"/>
    </source>
</evidence>
<dbReference type="PANTHER" id="PTHR35561">
    <property type="entry name" value="RNA 2',3'-CYCLIC PHOSPHODIESTERASE"/>
    <property type="match status" value="1"/>
</dbReference>
<dbReference type="SUPFAM" id="SSF55144">
    <property type="entry name" value="LigT-like"/>
    <property type="match status" value="1"/>
</dbReference>
<dbReference type="HAMAP" id="MF_01940">
    <property type="entry name" value="RNA_CPDase"/>
    <property type="match status" value="1"/>
</dbReference>
<comment type="catalytic activity">
    <reaction evidence="2">
        <text>a 3'-end 2',3'-cyclophospho-ribonucleotide-RNA + H2O = a 3'-end 2'-phospho-ribonucleotide-RNA + H(+)</text>
        <dbReference type="Rhea" id="RHEA:11828"/>
        <dbReference type="Rhea" id="RHEA-COMP:10464"/>
        <dbReference type="Rhea" id="RHEA-COMP:17353"/>
        <dbReference type="ChEBI" id="CHEBI:15377"/>
        <dbReference type="ChEBI" id="CHEBI:15378"/>
        <dbReference type="ChEBI" id="CHEBI:83064"/>
        <dbReference type="ChEBI" id="CHEBI:173113"/>
        <dbReference type="EC" id="3.1.4.58"/>
    </reaction>
</comment>
<feature type="short sequence motif" description="HXTX 1" evidence="2">
    <location>
        <begin position="48"/>
        <end position="51"/>
    </location>
</feature>
<comment type="function">
    <text evidence="2">Hydrolyzes RNA 2',3'-cyclic phosphodiester to an RNA 2'-phosphomonoester.</text>
</comment>
<dbReference type="EC" id="3.1.4.58" evidence="2"/>
<gene>
    <name evidence="3" type="ORF">C0674_10680</name>
</gene>
<keyword evidence="1 2" id="KW-0378">Hydrolase</keyword>
<dbReference type="NCBIfam" id="TIGR02258">
    <property type="entry name" value="2_5_ligase"/>
    <property type="match status" value="1"/>
</dbReference>
<proteinExistence type="inferred from homology"/>
<sequence>MGRRRFMSNHYFLGIPVADALRETLNQAARSYLTAADYKRKTDARDYHITLLFLGALASEQRTAIVQAVHQTSANWTPFTLALSGIDGFGDRRHPRVLFASLKETRGLTGLQAAIAQAVAPLGVRLENRPYHPHITLAKRWVSGDLPMQLPAVHHGLAGKQWTVSAVSLFQVCPDNLPNYQQICLFPFQSEKREYS</sequence>
<keyword evidence="4" id="KW-1185">Reference proteome</keyword>
<dbReference type="PANTHER" id="PTHR35561:SF1">
    <property type="entry name" value="RNA 2',3'-CYCLIC PHOSPHODIESTERASE"/>
    <property type="match status" value="1"/>
</dbReference>
<dbReference type="Gene3D" id="3.90.1140.10">
    <property type="entry name" value="Cyclic phosphodiesterase"/>
    <property type="match status" value="1"/>
</dbReference>
<evidence type="ECO:0000313" key="3">
    <source>
        <dbReference type="EMBL" id="QAA23055.1"/>
    </source>
</evidence>